<dbReference type="Pfam" id="PF19379">
    <property type="entry name" value="DUF5954"/>
    <property type="match status" value="1"/>
</dbReference>
<feature type="compositionally biased region" description="Basic and acidic residues" evidence="1">
    <location>
        <begin position="143"/>
        <end position="156"/>
    </location>
</feature>
<keyword evidence="3" id="KW-1185">Reference proteome</keyword>
<dbReference type="InterPro" id="IPR045998">
    <property type="entry name" value="DUF5954"/>
</dbReference>
<protein>
    <submittedName>
        <fullName evidence="2">DUF5954 family protein</fullName>
    </submittedName>
</protein>
<evidence type="ECO:0000313" key="2">
    <source>
        <dbReference type="EMBL" id="MDT0443552.1"/>
    </source>
</evidence>
<reference evidence="3" key="1">
    <citation type="submission" date="2023-07" db="EMBL/GenBank/DDBJ databases">
        <title>30 novel species of actinomycetes from the DSMZ collection.</title>
        <authorList>
            <person name="Nouioui I."/>
        </authorList>
    </citation>
    <scope>NUCLEOTIDE SEQUENCE [LARGE SCALE GENOMIC DNA]</scope>
    <source>
        <strain evidence="3">DSM 41886</strain>
    </source>
</reference>
<comment type="caution">
    <text evidence="2">The sequence shown here is derived from an EMBL/GenBank/DDBJ whole genome shotgun (WGS) entry which is preliminary data.</text>
</comment>
<dbReference type="EMBL" id="JAVREV010000006">
    <property type="protein sequence ID" value="MDT0443552.1"/>
    <property type="molecule type" value="Genomic_DNA"/>
</dbReference>
<name>A0ABU2S3J8_9ACTN</name>
<dbReference type="Proteomes" id="UP001183615">
    <property type="component" value="Unassembled WGS sequence"/>
</dbReference>
<feature type="compositionally biased region" description="Basic and acidic residues" evidence="1">
    <location>
        <begin position="335"/>
        <end position="355"/>
    </location>
</feature>
<gene>
    <name evidence="2" type="ORF">RM779_13275</name>
</gene>
<accession>A0ABU2S3J8</accession>
<evidence type="ECO:0000256" key="1">
    <source>
        <dbReference type="SAM" id="MobiDB-lite"/>
    </source>
</evidence>
<dbReference type="RefSeq" id="WP_311617894.1">
    <property type="nucleotide sequence ID" value="NZ_JAVREV010000006.1"/>
</dbReference>
<evidence type="ECO:0000313" key="3">
    <source>
        <dbReference type="Proteomes" id="UP001183615"/>
    </source>
</evidence>
<organism evidence="2 3">
    <name type="scientific">Streptomyces johnsoniae</name>
    <dbReference type="NCBI Taxonomy" id="3075532"/>
    <lineage>
        <taxon>Bacteria</taxon>
        <taxon>Bacillati</taxon>
        <taxon>Actinomycetota</taxon>
        <taxon>Actinomycetes</taxon>
        <taxon>Kitasatosporales</taxon>
        <taxon>Streptomycetaceae</taxon>
        <taxon>Streptomyces</taxon>
    </lineage>
</organism>
<proteinExistence type="predicted"/>
<feature type="region of interest" description="Disordered" evidence="1">
    <location>
        <begin position="307"/>
        <end position="355"/>
    </location>
</feature>
<sequence length="355" mass="40617">MKDHRNSPPRHLTFRVTRRDDPVSEVTEQDTIEAAERYPHIVIRGPVFGFAEQRREDGPVWRLLNDVADGFAQHSRDGLNSHLWFKAKDKTRPGDPLREQLLDAVAVLETEAVDEVRVGDTRYRIVRGDEFARIGPDGIEGPRPTDPDEPGRDLAERHRRGAVSRTEGFVIDHASPTGVMESIQRMELLPLHYEAKRIPKDVRDDSRRALTTHPGLVLLPATFTFAERKTRSWEPMATLQSTPQEARATLYNYLAEFLPKLEQGISAEEAGRYVRAAERYRCGPPADELHVLGRRFRIIRVERLMRIGPDGPEPPRPSDEDPYGPMQLHPPLAEVEERERERERWRGHEAGRAAP</sequence>
<feature type="region of interest" description="Disordered" evidence="1">
    <location>
        <begin position="134"/>
        <end position="161"/>
    </location>
</feature>